<sequence length="256" mass="29175">MSWSRPCPASCFDRCVSVTWLCRYDASRLTAGGELMQEPLTIETLKDAAKLFADEHNYLGVPQLYGVNDGKTVGTYAESSFNEFISLNYLHKPGNAAKGIDFPDLNVDLKFTSIKQPQSSCPFRSAQQKVYGLGYHLLLMVYEKTDDHERRTAHLKFRHVIFIDDQRTSDFQLTKEICRLVREKAIVDDIDAYLEDRNLPLDPESRRELATRLLDNPPVQGVLTISNALQWRLQYGRAIKMVATLEEIQGLEDLLA</sequence>
<protein>
    <submittedName>
        <fullName evidence="1">Type II restriction enzyme NspV</fullName>
    </submittedName>
</protein>
<dbReference type="HOGENOM" id="CLU_110623_0_0_11"/>
<dbReference type="REBASE" id="64815">
    <property type="entry name" value="Sfu40593ORF3656P"/>
</dbReference>
<evidence type="ECO:0000313" key="1">
    <source>
        <dbReference type="EMBL" id="AGK78580.1"/>
    </source>
</evidence>
<name>N0CSH5_STRMI</name>
<organism evidence="1 2">
    <name type="scientific">Streptomyces microflavus DSM 40593</name>
    <dbReference type="NCBI Taxonomy" id="1303692"/>
    <lineage>
        <taxon>Bacteria</taxon>
        <taxon>Bacillati</taxon>
        <taxon>Actinomycetota</taxon>
        <taxon>Actinomycetes</taxon>
        <taxon>Kitasatosporales</taxon>
        <taxon>Streptomycetaceae</taxon>
        <taxon>Streptomyces</taxon>
    </lineage>
</organism>
<reference evidence="1 2" key="1">
    <citation type="submission" date="2013-04" db="EMBL/GenBank/DDBJ databases">
        <title>Complete genome sequence of Streptomyces fulvissimus.</title>
        <authorList>
            <person name="Myronovskyi M."/>
            <person name="Tokovenko B."/>
            <person name="Manderscheid N."/>
            <person name="Petzke L."/>
            <person name="Luzhetskyy A."/>
        </authorList>
    </citation>
    <scope>NUCLEOTIDE SEQUENCE [LARGE SCALE GENOMIC DNA]</scope>
    <source>
        <strain evidence="1 2">DSM 40593</strain>
    </source>
</reference>
<accession>N0CSH5</accession>
<proteinExistence type="predicted"/>
<dbReference type="KEGG" id="sfi:SFUL_3655"/>
<dbReference type="eggNOG" id="COG1715">
    <property type="taxonomic scope" value="Bacteria"/>
</dbReference>
<dbReference type="EMBL" id="CP005080">
    <property type="protein sequence ID" value="AGK78580.1"/>
    <property type="molecule type" value="Genomic_DNA"/>
</dbReference>
<gene>
    <name evidence="1" type="ORF">SFUL_3655</name>
</gene>
<evidence type="ECO:0000313" key="2">
    <source>
        <dbReference type="Proteomes" id="UP000013304"/>
    </source>
</evidence>
<dbReference type="AlphaFoldDB" id="N0CSH5"/>
<dbReference type="Proteomes" id="UP000013304">
    <property type="component" value="Chromosome"/>
</dbReference>